<evidence type="ECO:0000313" key="1">
    <source>
        <dbReference type="EMBL" id="MCW2307628.1"/>
    </source>
</evidence>
<name>A0ABT3HB52_9HYPH</name>
<dbReference type="Pfam" id="PF06945">
    <property type="entry name" value="DUF1289"/>
    <property type="match status" value="1"/>
</dbReference>
<organism evidence="1 2">
    <name type="scientific">Rhodobium gokarnense</name>
    <dbReference type="NCBI Taxonomy" id="364296"/>
    <lineage>
        <taxon>Bacteria</taxon>
        <taxon>Pseudomonadati</taxon>
        <taxon>Pseudomonadota</taxon>
        <taxon>Alphaproteobacteria</taxon>
        <taxon>Hyphomicrobiales</taxon>
        <taxon>Rhodobiaceae</taxon>
        <taxon>Rhodobium</taxon>
    </lineage>
</organism>
<dbReference type="Proteomes" id="UP001209755">
    <property type="component" value="Unassembled WGS sequence"/>
</dbReference>
<comment type="caution">
    <text evidence="1">The sequence shown here is derived from an EMBL/GenBank/DDBJ whole genome shotgun (WGS) entry which is preliminary data.</text>
</comment>
<evidence type="ECO:0000313" key="2">
    <source>
        <dbReference type="Proteomes" id="UP001209755"/>
    </source>
</evidence>
<sequence length="65" mass="6875">MAVPSPCMNICRIDAASGFCEGCGRTIEEIARWSSYSDAERRAVLKELEGREIPAGATNTPGGAT</sequence>
<dbReference type="PANTHER" id="PTHR35175">
    <property type="entry name" value="DUF1289 DOMAIN-CONTAINING PROTEIN"/>
    <property type="match status" value="1"/>
</dbReference>
<reference evidence="2" key="1">
    <citation type="submission" date="2023-07" db="EMBL/GenBank/DDBJ databases">
        <title>Genome sequencing of Purple Non-Sulfur Bacteria from various extreme environments.</title>
        <authorList>
            <person name="Mayer M."/>
        </authorList>
    </citation>
    <scope>NUCLEOTIDE SEQUENCE [LARGE SCALE GENOMIC DNA]</scope>
    <source>
        <strain evidence="2">DSM 17935</strain>
    </source>
</reference>
<accession>A0ABT3HB52</accession>
<dbReference type="RefSeq" id="WP_264601279.1">
    <property type="nucleotide sequence ID" value="NZ_JAOQNS010000005.1"/>
</dbReference>
<protein>
    <submittedName>
        <fullName evidence="1">Fe-S protein YdhL (DUF1289 family)</fullName>
    </submittedName>
</protein>
<dbReference type="PANTHER" id="PTHR35175:SF2">
    <property type="entry name" value="DUF1289 DOMAIN-CONTAINING PROTEIN"/>
    <property type="match status" value="1"/>
</dbReference>
<dbReference type="EMBL" id="JAOQNS010000005">
    <property type="protein sequence ID" value="MCW2307628.1"/>
    <property type="molecule type" value="Genomic_DNA"/>
</dbReference>
<gene>
    <name evidence="1" type="ORF">M2319_001965</name>
</gene>
<keyword evidence="2" id="KW-1185">Reference proteome</keyword>
<proteinExistence type="predicted"/>
<dbReference type="InterPro" id="IPR010710">
    <property type="entry name" value="DUF1289"/>
</dbReference>